<evidence type="ECO:0000259" key="7">
    <source>
        <dbReference type="Pfam" id="PF22289"/>
    </source>
</evidence>
<dbReference type="GO" id="GO:0051537">
    <property type="term" value="F:2 iron, 2 sulfur cluster binding"/>
    <property type="evidence" value="ECO:0007669"/>
    <property type="project" value="UniProtKB-KW"/>
</dbReference>
<accession>A0A5C1YMI9</accession>
<evidence type="ECO:0000256" key="3">
    <source>
        <dbReference type="ARBA" id="ARBA00022723"/>
    </source>
</evidence>
<keyword evidence="6" id="KW-0411">Iron-sulfur</keyword>
<keyword evidence="5" id="KW-0408">Iron</keyword>
<evidence type="ECO:0000256" key="4">
    <source>
        <dbReference type="ARBA" id="ARBA00023002"/>
    </source>
</evidence>
<dbReference type="Pfam" id="PF22289">
    <property type="entry name" value="DmmA-like_C"/>
    <property type="match status" value="1"/>
</dbReference>
<dbReference type="AlphaFoldDB" id="A0A5C1YMI9"/>
<dbReference type="InterPro" id="IPR054582">
    <property type="entry name" value="DmmA-like_N"/>
</dbReference>
<evidence type="ECO:0000256" key="1">
    <source>
        <dbReference type="ARBA" id="ARBA00022630"/>
    </source>
</evidence>
<keyword evidence="1" id="KW-0285">Flavoprotein</keyword>
<proteinExistence type="predicted"/>
<dbReference type="NCBIfam" id="NF041259">
    <property type="entry name" value="mono_DmmA_fam"/>
    <property type="match status" value="1"/>
</dbReference>
<dbReference type="Pfam" id="PF22290">
    <property type="entry name" value="DmmA-like_N"/>
    <property type="match status" value="1"/>
</dbReference>
<evidence type="ECO:0000256" key="5">
    <source>
        <dbReference type="ARBA" id="ARBA00023004"/>
    </source>
</evidence>
<dbReference type="EMBL" id="CP043506">
    <property type="protein sequence ID" value="QEO17554.1"/>
    <property type="molecule type" value="Genomic_DNA"/>
</dbReference>
<dbReference type="InterPro" id="IPR048037">
    <property type="entry name" value="DmmA-like_C"/>
</dbReference>
<dbReference type="RefSeq" id="WP_149279231.1">
    <property type="nucleotide sequence ID" value="NZ_CP043506.1"/>
</dbReference>
<evidence type="ECO:0000256" key="2">
    <source>
        <dbReference type="ARBA" id="ARBA00022714"/>
    </source>
</evidence>
<feature type="domain" description="Dimethylamine monooxygenase subunit DmmA-like N-terminal" evidence="8">
    <location>
        <begin position="61"/>
        <end position="109"/>
    </location>
</feature>
<keyword evidence="4" id="KW-0560">Oxidoreductase</keyword>
<keyword evidence="2" id="KW-0001">2Fe-2S</keyword>
<dbReference type="GO" id="GO:0046872">
    <property type="term" value="F:metal ion binding"/>
    <property type="evidence" value="ECO:0007669"/>
    <property type="project" value="UniProtKB-KW"/>
</dbReference>
<evidence type="ECO:0000313" key="9">
    <source>
        <dbReference type="EMBL" id="QEO17554.1"/>
    </source>
</evidence>
<keyword evidence="10" id="KW-1185">Reference proteome</keyword>
<feature type="domain" description="Dimethylamine monooxygenase subunit DmmA-like C-terminal" evidence="7">
    <location>
        <begin position="123"/>
        <end position="166"/>
    </location>
</feature>
<sequence>MIVSSELPCAALKFDPSGTRHLFVRENSACVRPAGAEVGGVAVWTVAHDGAALSDPQDMCLSLRSVAALLERLERRLAQEKVGLRLYVAGSATFLAQVAKVADVAGLGVEEVLFAPPSDGTRRVMCIHCDTITETADSTSVVCQGCGTDLCIREHYSRQIGAYMGVGEPAAVVRAMEEAAQHG</sequence>
<evidence type="ECO:0000259" key="8">
    <source>
        <dbReference type="Pfam" id="PF22290"/>
    </source>
</evidence>
<dbReference type="GO" id="GO:0016491">
    <property type="term" value="F:oxidoreductase activity"/>
    <property type="evidence" value="ECO:0007669"/>
    <property type="project" value="UniProtKB-KW"/>
</dbReference>
<evidence type="ECO:0000313" key="10">
    <source>
        <dbReference type="Proteomes" id="UP000324536"/>
    </source>
</evidence>
<dbReference type="Proteomes" id="UP000324536">
    <property type="component" value="Chromosome"/>
</dbReference>
<organism evidence="9 10">
    <name type="scientific">Acetobacter vaccinii</name>
    <dbReference type="NCBI Taxonomy" id="2592655"/>
    <lineage>
        <taxon>Bacteria</taxon>
        <taxon>Pseudomonadati</taxon>
        <taxon>Pseudomonadota</taxon>
        <taxon>Alphaproteobacteria</taxon>
        <taxon>Acetobacterales</taxon>
        <taxon>Acetobacteraceae</taxon>
        <taxon>Acetobacter</taxon>
    </lineage>
</organism>
<protein>
    <submittedName>
        <fullName evidence="9">Uncharacterized protein</fullName>
    </submittedName>
</protein>
<evidence type="ECO:0000256" key="6">
    <source>
        <dbReference type="ARBA" id="ARBA00023014"/>
    </source>
</evidence>
<gene>
    <name evidence="9" type="ORF">FLP30_07315</name>
</gene>
<dbReference type="OrthoDB" id="6955242at2"/>
<keyword evidence="3" id="KW-0479">Metal-binding</keyword>
<dbReference type="KEGG" id="acek:FLP30_07315"/>
<reference evidence="9 10" key="1">
    <citation type="submission" date="2019-09" db="EMBL/GenBank/DDBJ databases">
        <title>Genome sequencing of strain KACC 21233.</title>
        <authorList>
            <person name="Heo J."/>
            <person name="Kim S.-J."/>
            <person name="Kim J.-S."/>
            <person name="Hong S.-B."/>
            <person name="Kwon S.-W."/>
        </authorList>
    </citation>
    <scope>NUCLEOTIDE SEQUENCE [LARGE SCALE GENOMIC DNA]</scope>
    <source>
        <strain evidence="9 10">KACC 21233</strain>
    </source>
</reference>
<name>A0A5C1YMI9_9PROT</name>